<evidence type="ECO:0000313" key="2">
    <source>
        <dbReference type="Proteomes" id="UP000003009"/>
    </source>
</evidence>
<dbReference type="STRING" id="629741.GCWU000324_00498"/>
<proteinExistence type="predicted"/>
<dbReference type="AlphaFoldDB" id="C4GI07"/>
<dbReference type="Proteomes" id="UP000003009">
    <property type="component" value="Unassembled WGS sequence"/>
</dbReference>
<protein>
    <submittedName>
        <fullName evidence="1">Uncharacterized protein</fullName>
    </submittedName>
</protein>
<accession>C4GI07</accession>
<reference evidence="1" key="1">
    <citation type="submission" date="2009-04" db="EMBL/GenBank/DDBJ databases">
        <authorList>
            <person name="Weinstock G."/>
            <person name="Sodergren E."/>
            <person name="Clifton S."/>
            <person name="Fulton L."/>
            <person name="Fulton B."/>
            <person name="Courtney L."/>
            <person name="Fronick C."/>
            <person name="Harrison M."/>
            <person name="Strong C."/>
            <person name="Farmer C."/>
            <person name="Delahaunty K."/>
            <person name="Markovic C."/>
            <person name="Hall O."/>
            <person name="Minx P."/>
            <person name="Tomlinson C."/>
            <person name="Mitreva M."/>
            <person name="Nelson J."/>
            <person name="Hou S."/>
            <person name="Wollam A."/>
            <person name="Pepin K.H."/>
            <person name="Johnson M."/>
            <person name="Bhonagiri V."/>
            <person name="Nash W.E."/>
            <person name="Warren W."/>
            <person name="Chinwalla A."/>
            <person name="Mardis E.R."/>
            <person name="Wilson R.K."/>
        </authorList>
    </citation>
    <scope>NUCLEOTIDE SEQUENCE [LARGE SCALE GENOMIC DNA]</scope>
    <source>
        <strain evidence="1">ATCC 51147</strain>
    </source>
</reference>
<name>C4GI07_9NEIS</name>
<keyword evidence="2" id="KW-1185">Reference proteome</keyword>
<gene>
    <name evidence="1" type="ORF">GCWU000324_00498</name>
</gene>
<sequence>MLIKDMSASRRRAIGCRFCAVSGCLFISPSGSLKTGFQIGQTRIIQ</sequence>
<dbReference type="EMBL" id="ACJW02000002">
    <property type="protein sequence ID" value="EEP68595.1"/>
    <property type="molecule type" value="Genomic_DNA"/>
</dbReference>
<dbReference type="HOGENOM" id="CLU_3184730_0_0_4"/>
<comment type="caution">
    <text evidence="1">The sequence shown here is derived from an EMBL/GenBank/DDBJ whole genome shotgun (WGS) entry which is preliminary data.</text>
</comment>
<evidence type="ECO:0000313" key="1">
    <source>
        <dbReference type="EMBL" id="EEP68595.1"/>
    </source>
</evidence>
<organism evidence="1 2">
    <name type="scientific">Kingella oralis ATCC 51147</name>
    <dbReference type="NCBI Taxonomy" id="629741"/>
    <lineage>
        <taxon>Bacteria</taxon>
        <taxon>Pseudomonadati</taxon>
        <taxon>Pseudomonadota</taxon>
        <taxon>Betaproteobacteria</taxon>
        <taxon>Neisseriales</taxon>
        <taxon>Neisseriaceae</taxon>
        <taxon>Kingella</taxon>
    </lineage>
</organism>